<dbReference type="AlphaFoldDB" id="A0A9I9DWK8"/>
<name>A0A9I9DWK8_CUCME</name>
<sequence>MVSEIWNDGIVWQRVGRELERYNLELGVGFATLDRRDLRQTDLERHWMGVVSGLGVDLDLEQCRMGEICGGRRQRWLVADDGRVYKRCVCDSFSKKKVEEKL</sequence>
<evidence type="ECO:0000313" key="1">
    <source>
        <dbReference type="EnsemblPlants" id="MELO3C025325.2.1"/>
    </source>
</evidence>
<reference evidence="1" key="1">
    <citation type="submission" date="2023-03" db="UniProtKB">
        <authorList>
            <consortium name="EnsemblPlants"/>
        </authorList>
    </citation>
    <scope>IDENTIFICATION</scope>
</reference>
<dbReference type="Gramene" id="MELO3C025325.2.1">
    <property type="protein sequence ID" value="MELO3C025325.2.1"/>
    <property type="gene ID" value="MELO3C025325.2"/>
</dbReference>
<accession>A0A9I9DWK8</accession>
<dbReference type="EnsemblPlants" id="MELO3C025325.2.1">
    <property type="protein sequence ID" value="MELO3C025325.2.1"/>
    <property type="gene ID" value="MELO3C025325.2"/>
</dbReference>
<proteinExistence type="predicted"/>
<protein>
    <submittedName>
        <fullName evidence="1">Uncharacterized protein</fullName>
    </submittedName>
</protein>
<organism evidence="1">
    <name type="scientific">Cucumis melo</name>
    <name type="common">Muskmelon</name>
    <dbReference type="NCBI Taxonomy" id="3656"/>
    <lineage>
        <taxon>Eukaryota</taxon>
        <taxon>Viridiplantae</taxon>
        <taxon>Streptophyta</taxon>
        <taxon>Embryophyta</taxon>
        <taxon>Tracheophyta</taxon>
        <taxon>Spermatophyta</taxon>
        <taxon>Magnoliopsida</taxon>
        <taxon>eudicotyledons</taxon>
        <taxon>Gunneridae</taxon>
        <taxon>Pentapetalae</taxon>
        <taxon>rosids</taxon>
        <taxon>fabids</taxon>
        <taxon>Cucurbitales</taxon>
        <taxon>Cucurbitaceae</taxon>
        <taxon>Benincaseae</taxon>
        <taxon>Cucumis</taxon>
    </lineage>
</organism>